<evidence type="ECO:0000256" key="1">
    <source>
        <dbReference type="SAM" id="MobiDB-lite"/>
    </source>
</evidence>
<comment type="caution">
    <text evidence="3">The sequence shown here is derived from an EMBL/GenBank/DDBJ whole genome shotgun (WGS) entry which is preliminary data.</text>
</comment>
<feature type="compositionally biased region" description="Basic and acidic residues" evidence="1">
    <location>
        <begin position="261"/>
        <end position="279"/>
    </location>
</feature>
<sequence>MPPTPIIRLRGGSGSSGISASSEDAFIHNLLDKFTRRGRQFQLPTAAPVVELRRGGVHSSSTTTEQQNAAAARWYDAVAMIAPPPPPPSRVLLLPRQSQPTPTPSIIPGYYTTGGPEPGAVAGITLGAVGGFILLLWLIYTCINIGNPEVGESSVGTASVVTRKHTTSRGHRRHSHRASRGGGETVEIRRTTSRGPTVVEEVVGGIGVDRVIVEERRRSVSRGPPPPPRMVPRDDYHDDDEVVVIEEHSPPPPRRQRSRIRSVERRSSGYREVDPDRFAGGDMPTVEIRRSSSRRR</sequence>
<keyword evidence="2" id="KW-1133">Transmembrane helix</keyword>
<reference evidence="3" key="1">
    <citation type="journal article" date="2023" name="Mol. Phylogenet. Evol.">
        <title>Genome-scale phylogeny and comparative genomics of the fungal order Sordariales.</title>
        <authorList>
            <person name="Hensen N."/>
            <person name="Bonometti L."/>
            <person name="Westerberg I."/>
            <person name="Brannstrom I.O."/>
            <person name="Guillou S."/>
            <person name="Cros-Aarteil S."/>
            <person name="Calhoun S."/>
            <person name="Haridas S."/>
            <person name="Kuo A."/>
            <person name="Mondo S."/>
            <person name="Pangilinan J."/>
            <person name="Riley R."/>
            <person name="LaButti K."/>
            <person name="Andreopoulos B."/>
            <person name="Lipzen A."/>
            <person name="Chen C."/>
            <person name="Yan M."/>
            <person name="Daum C."/>
            <person name="Ng V."/>
            <person name="Clum A."/>
            <person name="Steindorff A."/>
            <person name="Ohm R.A."/>
            <person name="Martin F."/>
            <person name="Silar P."/>
            <person name="Natvig D.O."/>
            <person name="Lalanne C."/>
            <person name="Gautier V."/>
            <person name="Ament-Velasquez S.L."/>
            <person name="Kruys A."/>
            <person name="Hutchinson M.I."/>
            <person name="Powell A.J."/>
            <person name="Barry K."/>
            <person name="Miller A.N."/>
            <person name="Grigoriev I.V."/>
            <person name="Debuchy R."/>
            <person name="Gladieux P."/>
            <person name="Hiltunen Thoren M."/>
            <person name="Johannesson H."/>
        </authorList>
    </citation>
    <scope>NUCLEOTIDE SEQUENCE</scope>
    <source>
        <strain evidence="3">CBS 232.78</strain>
    </source>
</reference>
<gene>
    <name evidence="3" type="ORF">B0H63DRAFT_520125</name>
</gene>
<dbReference type="AlphaFoldDB" id="A0AAE0U4N9"/>
<name>A0AAE0U4N9_9PEZI</name>
<evidence type="ECO:0000313" key="4">
    <source>
        <dbReference type="Proteomes" id="UP001285441"/>
    </source>
</evidence>
<keyword evidence="2" id="KW-0812">Transmembrane</keyword>
<feature type="region of interest" description="Disordered" evidence="1">
    <location>
        <begin position="163"/>
        <end position="197"/>
    </location>
</feature>
<feature type="region of interest" description="Disordered" evidence="1">
    <location>
        <begin position="217"/>
        <end position="296"/>
    </location>
</feature>
<evidence type="ECO:0000313" key="3">
    <source>
        <dbReference type="EMBL" id="KAK3390923.1"/>
    </source>
</evidence>
<proteinExistence type="predicted"/>
<accession>A0AAE0U4N9</accession>
<feature type="transmembrane region" description="Helical" evidence="2">
    <location>
        <begin position="120"/>
        <end position="140"/>
    </location>
</feature>
<protein>
    <submittedName>
        <fullName evidence="3">Uncharacterized protein</fullName>
    </submittedName>
</protein>
<keyword evidence="2" id="KW-0472">Membrane</keyword>
<dbReference type="EMBL" id="JAULSW010000002">
    <property type="protein sequence ID" value="KAK3390923.1"/>
    <property type="molecule type" value="Genomic_DNA"/>
</dbReference>
<keyword evidence="4" id="KW-1185">Reference proteome</keyword>
<dbReference type="Proteomes" id="UP001285441">
    <property type="component" value="Unassembled WGS sequence"/>
</dbReference>
<evidence type="ECO:0000256" key="2">
    <source>
        <dbReference type="SAM" id="Phobius"/>
    </source>
</evidence>
<reference evidence="3" key="2">
    <citation type="submission" date="2023-06" db="EMBL/GenBank/DDBJ databases">
        <authorList>
            <consortium name="Lawrence Berkeley National Laboratory"/>
            <person name="Haridas S."/>
            <person name="Hensen N."/>
            <person name="Bonometti L."/>
            <person name="Westerberg I."/>
            <person name="Brannstrom I.O."/>
            <person name="Guillou S."/>
            <person name="Cros-Aarteil S."/>
            <person name="Calhoun S."/>
            <person name="Kuo A."/>
            <person name="Mondo S."/>
            <person name="Pangilinan J."/>
            <person name="Riley R."/>
            <person name="LaButti K."/>
            <person name="Andreopoulos B."/>
            <person name="Lipzen A."/>
            <person name="Chen C."/>
            <person name="Yanf M."/>
            <person name="Daum C."/>
            <person name="Ng V."/>
            <person name="Clum A."/>
            <person name="Steindorff A."/>
            <person name="Ohm R."/>
            <person name="Martin F."/>
            <person name="Silar P."/>
            <person name="Natvig D."/>
            <person name="Lalanne C."/>
            <person name="Gautier V."/>
            <person name="Ament-velasquez S.L."/>
            <person name="Kruys A."/>
            <person name="Hutchinson M.I."/>
            <person name="Powell A.J."/>
            <person name="Barry K."/>
            <person name="Miller A.N."/>
            <person name="Grigoriev I.V."/>
            <person name="Debuchy R."/>
            <person name="Gladieux P."/>
            <person name="Thoren M.H."/>
            <person name="Johannesson H."/>
        </authorList>
    </citation>
    <scope>NUCLEOTIDE SEQUENCE</scope>
    <source>
        <strain evidence="3">CBS 232.78</strain>
    </source>
</reference>
<organism evidence="3 4">
    <name type="scientific">Podospora didyma</name>
    <dbReference type="NCBI Taxonomy" id="330526"/>
    <lineage>
        <taxon>Eukaryota</taxon>
        <taxon>Fungi</taxon>
        <taxon>Dikarya</taxon>
        <taxon>Ascomycota</taxon>
        <taxon>Pezizomycotina</taxon>
        <taxon>Sordariomycetes</taxon>
        <taxon>Sordariomycetidae</taxon>
        <taxon>Sordariales</taxon>
        <taxon>Podosporaceae</taxon>
        <taxon>Podospora</taxon>
    </lineage>
</organism>
<feature type="compositionally biased region" description="Basic residues" evidence="1">
    <location>
        <begin position="163"/>
        <end position="179"/>
    </location>
</feature>